<dbReference type="InterPro" id="IPR036779">
    <property type="entry name" value="LysM_dom_sf"/>
</dbReference>
<dbReference type="RefSeq" id="WP_101264889.1">
    <property type="nucleotide sequence ID" value="NZ_NWTK01000003.1"/>
</dbReference>
<reference evidence="1 2" key="1">
    <citation type="submission" date="2017-09" db="EMBL/GenBank/DDBJ databases">
        <title>Biodiversity and function of Thalassospira species in the particle-attached aromatic-hydrocarbon-degrading consortia from the surface seawater of the South China Sea.</title>
        <authorList>
            <person name="Dong C."/>
            <person name="Liu R."/>
            <person name="Shao Z."/>
        </authorList>
    </citation>
    <scope>NUCLEOTIDE SEQUENCE [LARGE SCALE GENOMIC DNA]</scope>
    <source>
        <strain evidence="1 2">CSC1P2</strain>
    </source>
</reference>
<dbReference type="Proteomes" id="UP000233597">
    <property type="component" value="Unassembled WGS sequence"/>
</dbReference>
<dbReference type="CDD" id="cd00118">
    <property type="entry name" value="LysM"/>
    <property type="match status" value="1"/>
</dbReference>
<organism evidence="1 2">
    <name type="scientific">Thalassospira marina</name>
    <dbReference type="NCBI Taxonomy" id="2048283"/>
    <lineage>
        <taxon>Bacteria</taxon>
        <taxon>Pseudomonadati</taxon>
        <taxon>Pseudomonadota</taxon>
        <taxon>Alphaproteobacteria</taxon>
        <taxon>Rhodospirillales</taxon>
        <taxon>Thalassospiraceae</taxon>
        <taxon>Thalassospira</taxon>
    </lineage>
</organism>
<dbReference type="AlphaFoldDB" id="A0A2N3KX43"/>
<evidence type="ECO:0000313" key="1">
    <source>
        <dbReference type="EMBL" id="PKR55046.1"/>
    </source>
</evidence>
<sequence>MKTVRTQQGDTVDDIAYRHYGDTTMVQAILEANRGLARHGIILPHGIEITLPNRVQQTRTDIQLWD</sequence>
<dbReference type="InterPro" id="IPR018392">
    <property type="entry name" value="LysM"/>
</dbReference>
<name>A0A2N3KX43_9PROT</name>
<dbReference type="InterPro" id="IPR008861">
    <property type="entry name" value="GpX-like"/>
</dbReference>
<dbReference type="Gene3D" id="3.10.350.10">
    <property type="entry name" value="LysM domain"/>
    <property type="match status" value="1"/>
</dbReference>
<gene>
    <name evidence="1" type="ORF">COO20_06575</name>
</gene>
<dbReference type="Pfam" id="PF05489">
    <property type="entry name" value="Phage_tail_X"/>
    <property type="match status" value="1"/>
</dbReference>
<dbReference type="OrthoDB" id="8759063at2"/>
<evidence type="ECO:0000313" key="2">
    <source>
        <dbReference type="Proteomes" id="UP000233597"/>
    </source>
</evidence>
<dbReference type="EMBL" id="NWTK01000003">
    <property type="protein sequence ID" value="PKR55046.1"/>
    <property type="molecule type" value="Genomic_DNA"/>
</dbReference>
<protein>
    <submittedName>
        <fullName evidence="1">Phage tail protein</fullName>
    </submittedName>
</protein>
<proteinExistence type="predicted"/>
<comment type="caution">
    <text evidence="1">The sequence shown here is derived from an EMBL/GenBank/DDBJ whole genome shotgun (WGS) entry which is preliminary data.</text>
</comment>
<accession>A0A2N3KX43</accession>